<organism evidence="2">
    <name type="scientific">Streptomyces rochei</name>
    <name type="common">Streptomyces parvullus</name>
    <dbReference type="NCBI Taxonomy" id="1928"/>
    <lineage>
        <taxon>Bacteria</taxon>
        <taxon>Bacillati</taxon>
        <taxon>Actinomycetota</taxon>
        <taxon>Actinomycetes</taxon>
        <taxon>Kitasatosporales</taxon>
        <taxon>Streptomycetaceae</taxon>
        <taxon>Streptomyces</taxon>
        <taxon>Streptomyces rochei group</taxon>
    </lineage>
</organism>
<dbReference type="InterPro" id="IPR001387">
    <property type="entry name" value="Cro/C1-type_HTH"/>
</dbReference>
<accession>A0A1B1WA77</accession>
<dbReference type="Gene3D" id="1.10.260.40">
    <property type="entry name" value="lambda repressor-like DNA-binding domains"/>
    <property type="match status" value="1"/>
</dbReference>
<sequence>MTVEQPHFGQQVRQIRRAQGLSQSDLAGDTMSPSYISLVESGRRAPSLKLARAIAERLNTPVEALLAPQEPEQQPPHRLGVVGRLVAARAHQLAGDWDVARDELTGIIGLPGGPELDDVRWEARWELATTLGRLGESKAREQTLRDLLADPLTQSSPLLHTRVAVETAQALKDVGNLAESARFAEEAVRLARTAEPPALVETAQAETVLVSVCTASGDWERSWELADGLLRTVQGVSGGRLRATGLWAAAGAHYVNGRAKTALALIAEAEQAMAQAGDLPLRARLQLAAGLLHIAGGQLDAADTLLGQAAQATELVGSPEDGVRLAAARALAALRRDDLAKAGRQGALVDSGLSALAVLDRARCTVVTARIHRARGEEDAARDRFQSAAALYEEAGAYRIAVKVWRELSAADAVAGATAPDVDPHVLLMP</sequence>
<name>A0A1B1WA77_STRRO</name>
<reference evidence="2" key="1">
    <citation type="journal article" date="2016" name="Appl. Environ. Microbiol.">
        <title>Functional genome mining for metabolites encoded by large gene clusters using heterologous expression of a whole genomic BAC library in Streptomyces.</title>
        <authorList>
            <person name="Xu M."/>
            <person name="Wang Y."/>
            <person name="Zhao Z."/>
            <person name="Gao G."/>
            <person name="Huang S."/>
            <person name="Kang Q."/>
            <person name="He X."/>
            <person name="Lin S."/>
            <person name="Pang X."/>
            <person name="Deng Z."/>
            <person name="Tao M."/>
        </authorList>
    </citation>
    <scope>NUCLEOTIDE SEQUENCE</scope>
    <source>
        <strain evidence="2">Sal35</strain>
    </source>
</reference>
<dbReference type="SUPFAM" id="SSF47413">
    <property type="entry name" value="lambda repressor-like DNA-binding domains"/>
    <property type="match status" value="1"/>
</dbReference>
<dbReference type="EMBL" id="KX346560">
    <property type="protein sequence ID" value="ANW61960.1"/>
    <property type="molecule type" value="Genomic_DNA"/>
</dbReference>
<evidence type="ECO:0000313" key="2">
    <source>
        <dbReference type="EMBL" id="ANW61960.1"/>
    </source>
</evidence>
<protein>
    <recommendedName>
        <fullName evidence="1">HTH cro/C1-type domain-containing protein</fullName>
    </recommendedName>
</protein>
<dbReference type="AlphaFoldDB" id="A0A1B1WA77"/>
<dbReference type="RefSeq" id="WP_127437630.1">
    <property type="nucleotide sequence ID" value="NZ_CP161949.1"/>
</dbReference>
<dbReference type="InterPro" id="IPR010982">
    <property type="entry name" value="Lambda_DNA-bd_dom_sf"/>
</dbReference>
<evidence type="ECO:0000259" key="1">
    <source>
        <dbReference type="PROSITE" id="PS50943"/>
    </source>
</evidence>
<feature type="domain" description="HTH cro/C1-type" evidence="1">
    <location>
        <begin position="12"/>
        <end position="65"/>
    </location>
</feature>
<dbReference type="Pfam" id="PF01381">
    <property type="entry name" value="HTH_3"/>
    <property type="match status" value="1"/>
</dbReference>
<proteinExistence type="predicted"/>
<dbReference type="CDD" id="cd00093">
    <property type="entry name" value="HTH_XRE"/>
    <property type="match status" value="1"/>
</dbReference>
<dbReference type="SMART" id="SM00530">
    <property type="entry name" value="HTH_XRE"/>
    <property type="match status" value="1"/>
</dbReference>
<dbReference type="GO" id="GO:0003677">
    <property type="term" value="F:DNA binding"/>
    <property type="evidence" value="ECO:0007669"/>
    <property type="project" value="InterPro"/>
</dbReference>
<dbReference type="PROSITE" id="PS50943">
    <property type="entry name" value="HTH_CROC1"/>
    <property type="match status" value="1"/>
</dbReference>